<gene>
    <name evidence="1" type="ORF">HPT29_014170</name>
</gene>
<sequence>MVKELGGRAVLLMLALLPVPALSEVGPHALLNVSQDLLRAYKAEDARAFQELLSPALQVKYPIERLQAVLARCRALTLEIDRFSIPSWGGRRYGFFGVYAETAVLEMILEIDESERIIHWAITDDVTSGDQPCTVSDF</sequence>
<evidence type="ECO:0000313" key="1">
    <source>
        <dbReference type="EMBL" id="UVF17686.1"/>
    </source>
</evidence>
<accession>A0ABY5RKF4</accession>
<keyword evidence="2" id="KW-1185">Reference proteome</keyword>
<name>A0ABY5RKF4_9HYPH</name>
<dbReference type="EMBL" id="CP102845">
    <property type="protein sequence ID" value="UVF17686.1"/>
    <property type="molecule type" value="Genomic_DNA"/>
</dbReference>
<proteinExistence type="predicted"/>
<evidence type="ECO:0008006" key="3">
    <source>
        <dbReference type="Google" id="ProtNLM"/>
    </source>
</evidence>
<reference evidence="1" key="1">
    <citation type="submission" date="2022-08" db="EMBL/GenBank/DDBJ databases">
        <title>Microvirga terrae sp. nov., isolated from soil.</title>
        <authorList>
            <person name="Kim K.H."/>
            <person name="Seo Y.L."/>
            <person name="Kim J.M."/>
            <person name="Lee J.K."/>
            <person name="Han D.M."/>
            <person name="Jeon C.O."/>
        </authorList>
    </citation>
    <scope>NUCLEOTIDE SEQUENCE</scope>
    <source>
        <strain evidence="1">R24</strain>
    </source>
</reference>
<organism evidence="1 2">
    <name type="scientific">Microvirga terrae</name>
    <dbReference type="NCBI Taxonomy" id="2740529"/>
    <lineage>
        <taxon>Bacteria</taxon>
        <taxon>Pseudomonadati</taxon>
        <taxon>Pseudomonadota</taxon>
        <taxon>Alphaproteobacteria</taxon>
        <taxon>Hyphomicrobiales</taxon>
        <taxon>Methylobacteriaceae</taxon>
        <taxon>Microvirga</taxon>
    </lineage>
</organism>
<dbReference type="RefSeq" id="WP_173947267.1">
    <property type="nucleotide sequence ID" value="NZ_CP102845.1"/>
</dbReference>
<dbReference type="Proteomes" id="UP001017257">
    <property type="component" value="Chromosome"/>
</dbReference>
<evidence type="ECO:0000313" key="2">
    <source>
        <dbReference type="Proteomes" id="UP001017257"/>
    </source>
</evidence>
<protein>
    <recommendedName>
        <fullName evidence="3">DUF4864 domain-containing protein</fullName>
    </recommendedName>
</protein>